<evidence type="ECO:0000256" key="5">
    <source>
        <dbReference type="ARBA" id="ARBA00022989"/>
    </source>
</evidence>
<dbReference type="GO" id="GO:0005886">
    <property type="term" value="C:plasma membrane"/>
    <property type="evidence" value="ECO:0007669"/>
    <property type="project" value="TreeGrafter"/>
</dbReference>
<dbReference type="PANTHER" id="PTHR10332:SF88">
    <property type="entry name" value="EQUILIBRATIVE NUCLEOSIDE TRANSPORTER 1, ISOFORM A"/>
    <property type="match status" value="1"/>
</dbReference>
<feature type="transmembrane region" description="Helical" evidence="8">
    <location>
        <begin position="233"/>
        <end position="255"/>
    </location>
</feature>
<feature type="transmembrane region" description="Helical" evidence="8">
    <location>
        <begin position="418"/>
        <end position="440"/>
    </location>
</feature>
<feature type="transmembrane region" description="Helical" evidence="8">
    <location>
        <begin position="195"/>
        <end position="213"/>
    </location>
</feature>
<dbReference type="STRING" id="933084.A0A067QD57"/>
<dbReference type="HOGENOM" id="CLU_021611_1_0_1"/>
<reference evidence="10" key="1">
    <citation type="journal article" date="2014" name="Proc. Natl. Acad. Sci. U.S.A.">
        <title>Extensive sampling of basidiomycete genomes demonstrates inadequacy of the white-rot/brown-rot paradigm for wood decay fungi.</title>
        <authorList>
            <person name="Riley R."/>
            <person name="Salamov A.A."/>
            <person name="Brown D.W."/>
            <person name="Nagy L.G."/>
            <person name="Floudas D."/>
            <person name="Held B.W."/>
            <person name="Levasseur A."/>
            <person name="Lombard V."/>
            <person name="Morin E."/>
            <person name="Otillar R."/>
            <person name="Lindquist E.A."/>
            <person name="Sun H."/>
            <person name="LaButti K.M."/>
            <person name="Schmutz J."/>
            <person name="Jabbour D."/>
            <person name="Luo H."/>
            <person name="Baker S.E."/>
            <person name="Pisabarro A.G."/>
            <person name="Walton J.D."/>
            <person name="Blanchette R.A."/>
            <person name="Henrissat B."/>
            <person name="Martin F."/>
            <person name="Cullen D."/>
            <person name="Hibbett D.S."/>
            <person name="Grigoriev I.V."/>
        </authorList>
    </citation>
    <scope>NUCLEOTIDE SEQUENCE [LARGE SCALE GENOMIC DNA]</scope>
    <source>
        <strain evidence="10">MUCL 33604</strain>
    </source>
</reference>
<evidence type="ECO:0000256" key="7">
    <source>
        <dbReference type="SAM" id="MobiDB-lite"/>
    </source>
</evidence>
<feature type="transmembrane region" description="Helical" evidence="8">
    <location>
        <begin position="314"/>
        <end position="336"/>
    </location>
</feature>
<feature type="transmembrane region" description="Helical" evidence="8">
    <location>
        <begin position="152"/>
        <end position="183"/>
    </location>
</feature>
<feature type="transmembrane region" description="Helical" evidence="8">
    <location>
        <begin position="460"/>
        <end position="483"/>
    </location>
</feature>
<sequence>MQSSSTDALYHAIPQAPVAANSAPANTSQDSVIELEDGLVDDIGLETLAVQSDAAVRWIHFILGAATLLPWNGLITATPYFLSRLAGSSLARSFSSYLSCTFTVTNFVLLAHATATSKQASRSTRILRSITLLGLATLALTLSTFTHPSPGVFFAFVLICAIVQAGSGSYLQISIVAVASLFGRRAMQATMSGQAAVGVAVSLVQLISAVASVHTSSNIVAAAEEQDVAEEKAAFAFFALSTIFLVVAAGAQIYLMRLPAYHAVVGSAREMQKDVDEGDSTGGPHERQGLMSDEQPTGFSEDKHNIFRVFKANIVYEIAVAYVFVVTLAVFPPITVAVQPTNPATHPLLFTSIHFLLFNVGDFAGRYLCSFPSLLIWSSKRILTLSLARTAFIPLFLMCNFQRPGSTPAATPIINSDILFFIILLLFGLSNGYVCSMSMISAPSLEHNPQLNGRREDVDVAATLGSFCLVGGLMLGSIASFAVRSAMCGGCNPFTG</sequence>
<evidence type="ECO:0000256" key="4">
    <source>
        <dbReference type="ARBA" id="ARBA00022692"/>
    </source>
</evidence>
<protein>
    <recommendedName>
        <fullName evidence="11">Nucleoside transporter</fullName>
    </recommendedName>
</protein>
<comment type="subcellular location">
    <subcellularLocation>
        <location evidence="1">Membrane</location>
        <topology evidence="1">Multi-pass membrane protein</topology>
    </subcellularLocation>
</comment>
<dbReference type="InParanoid" id="A0A067QD57"/>
<dbReference type="PANTHER" id="PTHR10332">
    <property type="entry name" value="EQUILIBRATIVE NUCLEOSIDE TRANSPORTER"/>
    <property type="match status" value="1"/>
</dbReference>
<keyword evidence="6 8" id="KW-0472">Membrane</keyword>
<feature type="transmembrane region" description="Helical" evidence="8">
    <location>
        <begin position="94"/>
        <end position="114"/>
    </location>
</feature>
<dbReference type="EMBL" id="KL197709">
    <property type="protein sequence ID" value="KDQ64899.1"/>
    <property type="molecule type" value="Genomic_DNA"/>
</dbReference>
<dbReference type="Proteomes" id="UP000027265">
    <property type="component" value="Unassembled WGS sequence"/>
</dbReference>
<evidence type="ECO:0000256" key="6">
    <source>
        <dbReference type="ARBA" id="ARBA00023136"/>
    </source>
</evidence>
<dbReference type="AlphaFoldDB" id="A0A067QD57"/>
<evidence type="ECO:0008006" key="11">
    <source>
        <dbReference type="Google" id="ProtNLM"/>
    </source>
</evidence>
<dbReference type="PIRSF" id="PIRSF016379">
    <property type="entry name" value="ENT"/>
    <property type="match status" value="1"/>
</dbReference>
<dbReference type="OrthoDB" id="10261753at2759"/>
<feature type="transmembrane region" description="Helical" evidence="8">
    <location>
        <begin position="126"/>
        <end position="146"/>
    </location>
</feature>
<feature type="region of interest" description="Disordered" evidence="7">
    <location>
        <begin position="272"/>
        <end position="298"/>
    </location>
</feature>
<proteinExistence type="inferred from homology"/>
<comment type="similarity">
    <text evidence="2">Belongs to the SLC29A/ENT transporter (TC 2.A.57) family.</text>
</comment>
<dbReference type="InterPro" id="IPR002259">
    <property type="entry name" value="Eqnu_transpt"/>
</dbReference>
<dbReference type="PRINTS" id="PR01130">
    <property type="entry name" value="DERENTRNSPRT"/>
</dbReference>
<evidence type="ECO:0000256" key="2">
    <source>
        <dbReference type="ARBA" id="ARBA00007965"/>
    </source>
</evidence>
<accession>A0A067QD57</accession>
<feature type="transmembrane region" description="Helical" evidence="8">
    <location>
        <begin position="58"/>
        <end position="82"/>
    </location>
</feature>
<dbReference type="GO" id="GO:0034257">
    <property type="term" value="F:nicotinamide riboside transmembrane transporter activity"/>
    <property type="evidence" value="ECO:0007669"/>
    <property type="project" value="TreeGrafter"/>
</dbReference>
<keyword evidence="3" id="KW-0813">Transport</keyword>
<dbReference type="GO" id="GO:0000329">
    <property type="term" value="C:fungal-type vacuole membrane"/>
    <property type="evidence" value="ECO:0007669"/>
    <property type="project" value="TreeGrafter"/>
</dbReference>
<evidence type="ECO:0000313" key="10">
    <source>
        <dbReference type="Proteomes" id="UP000027265"/>
    </source>
</evidence>
<dbReference type="InterPro" id="IPR036259">
    <property type="entry name" value="MFS_trans_sf"/>
</dbReference>
<evidence type="ECO:0000256" key="3">
    <source>
        <dbReference type="ARBA" id="ARBA00022448"/>
    </source>
</evidence>
<keyword evidence="10" id="KW-1185">Reference proteome</keyword>
<organism evidence="9 10">
    <name type="scientific">Jaapia argillacea MUCL 33604</name>
    <dbReference type="NCBI Taxonomy" id="933084"/>
    <lineage>
        <taxon>Eukaryota</taxon>
        <taxon>Fungi</taxon>
        <taxon>Dikarya</taxon>
        <taxon>Basidiomycota</taxon>
        <taxon>Agaricomycotina</taxon>
        <taxon>Agaricomycetes</taxon>
        <taxon>Agaricomycetidae</taxon>
        <taxon>Jaapiales</taxon>
        <taxon>Jaapiaceae</taxon>
        <taxon>Jaapia</taxon>
    </lineage>
</organism>
<keyword evidence="4 8" id="KW-0812">Transmembrane</keyword>
<evidence type="ECO:0000313" key="9">
    <source>
        <dbReference type="EMBL" id="KDQ64899.1"/>
    </source>
</evidence>
<evidence type="ECO:0000256" key="8">
    <source>
        <dbReference type="SAM" id="Phobius"/>
    </source>
</evidence>
<gene>
    <name evidence="9" type="ORF">JAAARDRAFT_52826</name>
</gene>
<dbReference type="SUPFAM" id="SSF103473">
    <property type="entry name" value="MFS general substrate transporter"/>
    <property type="match status" value="1"/>
</dbReference>
<keyword evidence="5 8" id="KW-1133">Transmembrane helix</keyword>
<evidence type="ECO:0000256" key="1">
    <source>
        <dbReference type="ARBA" id="ARBA00004141"/>
    </source>
</evidence>
<feature type="transmembrane region" description="Helical" evidence="8">
    <location>
        <begin position="348"/>
        <end position="369"/>
    </location>
</feature>
<name>A0A067QD57_9AGAM</name>
<dbReference type="Pfam" id="PF01733">
    <property type="entry name" value="Nucleoside_tran"/>
    <property type="match status" value="1"/>
</dbReference>
<dbReference type="GO" id="GO:0015205">
    <property type="term" value="F:nucleobase transmembrane transporter activity"/>
    <property type="evidence" value="ECO:0007669"/>
    <property type="project" value="TreeGrafter"/>
</dbReference>